<dbReference type="GO" id="GO:0031966">
    <property type="term" value="C:mitochondrial membrane"/>
    <property type="evidence" value="ECO:0007669"/>
    <property type="project" value="UniProtKB-SubCell"/>
</dbReference>
<dbReference type="GO" id="GO:0015078">
    <property type="term" value="F:proton transmembrane transporter activity"/>
    <property type="evidence" value="ECO:0007669"/>
    <property type="project" value="InterPro"/>
</dbReference>
<protein>
    <recommendedName>
        <fullName evidence="12">ATP synthase complex subunit 8</fullName>
    </recommendedName>
</protein>
<evidence type="ECO:0000256" key="1">
    <source>
        <dbReference type="ARBA" id="ARBA00004304"/>
    </source>
</evidence>
<feature type="transmembrane region" description="Helical" evidence="13">
    <location>
        <begin position="6"/>
        <end position="29"/>
    </location>
</feature>
<evidence type="ECO:0000256" key="9">
    <source>
        <dbReference type="ARBA" id="ARBA00023065"/>
    </source>
</evidence>
<sequence length="55" mass="6851">MPQMAPINWLTLFFMMCMIFLMFNLLNYFTFKINNNNNKFNSNNNNNNNNFMWKW</sequence>
<evidence type="ECO:0000256" key="8">
    <source>
        <dbReference type="ARBA" id="ARBA00022989"/>
    </source>
</evidence>
<dbReference type="InterPro" id="IPR001421">
    <property type="entry name" value="ATP8_metazoa"/>
</dbReference>
<dbReference type="Pfam" id="PF00895">
    <property type="entry name" value="ATP-synt_8"/>
    <property type="match status" value="1"/>
</dbReference>
<keyword evidence="7 12" id="KW-0375">Hydrogen ion transport</keyword>
<keyword evidence="4 12" id="KW-0813">Transport</keyword>
<evidence type="ECO:0000256" key="10">
    <source>
        <dbReference type="ARBA" id="ARBA00023128"/>
    </source>
</evidence>
<dbReference type="AlphaFoldDB" id="C7FIN2"/>
<evidence type="ECO:0000256" key="3">
    <source>
        <dbReference type="ARBA" id="ARBA00011291"/>
    </source>
</evidence>
<proteinExistence type="inferred from homology"/>
<keyword evidence="11 13" id="KW-0472">Membrane</keyword>
<evidence type="ECO:0000256" key="13">
    <source>
        <dbReference type="SAM" id="Phobius"/>
    </source>
</evidence>
<keyword evidence="10 12" id="KW-0496">Mitochondrion</keyword>
<evidence type="ECO:0000313" key="14">
    <source>
        <dbReference type="EMBL" id="ACT80194.1"/>
    </source>
</evidence>
<keyword evidence="9 12" id="KW-0406">Ion transport</keyword>
<keyword evidence="5 12" id="KW-0138">CF(0)</keyword>
<dbReference type="EMBL" id="GQ387651">
    <property type="protein sequence ID" value="ACT80194.1"/>
    <property type="molecule type" value="Genomic_DNA"/>
</dbReference>
<evidence type="ECO:0000256" key="5">
    <source>
        <dbReference type="ARBA" id="ARBA00022547"/>
    </source>
</evidence>
<evidence type="ECO:0000256" key="12">
    <source>
        <dbReference type="RuleBase" id="RU003661"/>
    </source>
</evidence>
<comment type="subunit">
    <text evidence="3">F-type ATPases have 2 components, CF(1) - the catalytic core - and CF(0) - the membrane proton channel.</text>
</comment>
<evidence type="ECO:0000256" key="11">
    <source>
        <dbReference type="ARBA" id="ARBA00023136"/>
    </source>
</evidence>
<evidence type="ECO:0000256" key="7">
    <source>
        <dbReference type="ARBA" id="ARBA00022781"/>
    </source>
</evidence>
<evidence type="ECO:0000256" key="4">
    <source>
        <dbReference type="ARBA" id="ARBA00022448"/>
    </source>
</evidence>
<gene>
    <name evidence="14" type="primary">atp8</name>
</gene>
<accession>C7FIN2</accession>
<keyword evidence="6 12" id="KW-0812">Transmembrane</keyword>
<dbReference type="GO" id="GO:0015986">
    <property type="term" value="P:proton motive force-driven ATP synthesis"/>
    <property type="evidence" value="ECO:0007669"/>
    <property type="project" value="InterPro"/>
</dbReference>
<organism evidence="14">
    <name type="scientific">Bradysia amoena</name>
    <dbReference type="NCBI Taxonomy" id="560708"/>
    <lineage>
        <taxon>Eukaryota</taxon>
        <taxon>Metazoa</taxon>
        <taxon>Ecdysozoa</taxon>
        <taxon>Arthropoda</taxon>
        <taxon>Hexapoda</taxon>
        <taxon>Insecta</taxon>
        <taxon>Pterygota</taxon>
        <taxon>Neoptera</taxon>
        <taxon>Endopterygota</taxon>
        <taxon>Diptera</taxon>
        <taxon>Nematocera</taxon>
        <taxon>Sciaroidea</taxon>
        <taxon>Sciaridae</taxon>
        <taxon>Bradysia</taxon>
    </lineage>
</organism>
<dbReference type="GO" id="GO:0045259">
    <property type="term" value="C:proton-transporting ATP synthase complex"/>
    <property type="evidence" value="ECO:0007669"/>
    <property type="project" value="UniProtKB-KW"/>
</dbReference>
<geneLocation type="mitochondrion" evidence="14"/>
<evidence type="ECO:0000256" key="2">
    <source>
        <dbReference type="ARBA" id="ARBA00008892"/>
    </source>
</evidence>
<name>C7FIN2_9DIPT</name>
<comment type="similarity">
    <text evidence="2 12">Belongs to the ATPase protein 8 family.</text>
</comment>
<comment type="subcellular location">
    <subcellularLocation>
        <location evidence="1 12">Mitochondrion membrane</location>
        <topology evidence="1 12">Single-pass membrane protein</topology>
    </subcellularLocation>
</comment>
<evidence type="ECO:0000256" key="6">
    <source>
        <dbReference type="ARBA" id="ARBA00022692"/>
    </source>
</evidence>
<keyword evidence="8 13" id="KW-1133">Transmembrane helix</keyword>
<reference evidence="14" key="1">
    <citation type="journal article" date="2009" name="Genome Biol. Evol.">
        <title>Evolution of the mitochondrial genomes of gall midges (Diptera: Cecidomyiidae): rearrangement and severe truncation of tRNA genes.</title>
        <authorList>
            <person name="Beckenbach A.T."/>
            <person name="Joy J.B."/>
        </authorList>
    </citation>
    <scope>NUCLEOTIDE SEQUENCE</scope>
</reference>